<dbReference type="InterPro" id="IPR007471">
    <property type="entry name" value="N-end_Aminoacyl_Trfase_N"/>
</dbReference>
<evidence type="ECO:0000259" key="6">
    <source>
        <dbReference type="Pfam" id="PF04376"/>
    </source>
</evidence>
<comment type="similarity">
    <text evidence="1 5">Belongs to the R-transferase family.</text>
</comment>
<evidence type="ECO:0000313" key="8">
    <source>
        <dbReference type="Proteomes" id="UP000046395"/>
    </source>
</evidence>
<dbReference type="EC" id="2.3.2.8" evidence="5"/>
<dbReference type="WBParaSite" id="TMUE_2000007046.1">
    <property type="protein sequence ID" value="TMUE_2000007046.1"/>
    <property type="gene ID" value="WBGene00294871"/>
</dbReference>
<name>A0A5S6QI15_TRIMR</name>
<comment type="catalytic activity">
    <reaction evidence="5">
        <text>an N-terminal L-alpha-aminoacyl-[protein] + L-arginyl-tRNA(Arg) = an N-terminal L-arginyl-L-aminoacyl-[protein] + tRNA(Arg) + H(+)</text>
        <dbReference type="Rhea" id="RHEA:10208"/>
        <dbReference type="Rhea" id="RHEA-COMP:9658"/>
        <dbReference type="Rhea" id="RHEA-COMP:9673"/>
        <dbReference type="Rhea" id="RHEA-COMP:10636"/>
        <dbReference type="Rhea" id="RHEA-COMP:10638"/>
        <dbReference type="ChEBI" id="CHEBI:15378"/>
        <dbReference type="ChEBI" id="CHEBI:78442"/>
        <dbReference type="ChEBI" id="CHEBI:78513"/>
        <dbReference type="ChEBI" id="CHEBI:78597"/>
        <dbReference type="ChEBI" id="CHEBI:83562"/>
        <dbReference type="EC" id="2.3.2.8"/>
    </reaction>
</comment>
<evidence type="ECO:0000256" key="5">
    <source>
        <dbReference type="PIRNR" id="PIRNR037207"/>
    </source>
</evidence>
<evidence type="ECO:0000256" key="1">
    <source>
        <dbReference type="ARBA" id="ARBA00009991"/>
    </source>
</evidence>
<dbReference type="STRING" id="70415.A0A5S6QI15"/>
<keyword evidence="8" id="KW-1185">Reference proteome</keyword>
<dbReference type="SUPFAM" id="SSF55729">
    <property type="entry name" value="Acyl-CoA N-acyltransferases (Nat)"/>
    <property type="match status" value="1"/>
</dbReference>
<dbReference type="InterPro" id="IPR017137">
    <property type="entry name" value="Arg-tRNA-P_Trfase_1_euk"/>
</dbReference>
<evidence type="ECO:0000256" key="4">
    <source>
        <dbReference type="ARBA" id="ARBA00023315"/>
    </source>
</evidence>
<dbReference type="GO" id="GO:0005737">
    <property type="term" value="C:cytoplasm"/>
    <property type="evidence" value="ECO:0007669"/>
    <property type="project" value="TreeGrafter"/>
</dbReference>
<evidence type="ECO:0000256" key="2">
    <source>
        <dbReference type="ARBA" id="ARBA00022679"/>
    </source>
</evidence>
<keyword evidence="3 5" id="KW-0833">Ubl conjugation pathway</keyword>
<evidence type="ECO:0000313" key="9">
    <source>
        <dbReference type="WBParaSite" id="TMUE_2000007046.1"/>
    </source>
</evidence>
<accession>A0A5S6QI15</accession>
<dbReference type="PANTHER" id="PTHR21367:SF1">
    <property type="entry name" value="ARGINYL-TRNA--PROTEIN TRANSFERASE 1"/>
    <property type="match status" value="1"/>
</dbReference>
<reference evidence="9" key="2">
    <citation type="submission" date="2019-12" db="UniProtKB">
        <authorList>
            <consortium name="WormBaseParasite"/>
        </authorList>
    </citation>
    <scope>IDENTIFICATION</scope>
</reference>
<evidence type="ECO:0000259" key="7">
    <source>
        <dbReference type="Pfam" id="PF04377"/>
    </source>
</evidence>
<dbReference type="Pfam" id="PF04377">
    <property type="entry name" value="ATE_C"/>
    <property type="match status" value="1"/>
</dbReference>
<dbReference type="PIRSF" id="PIRSF037207">
    <property type="entry name" value="ATE1_euk"/>
    <property type="match status" value="1"/>
</dbReference>
<dbReference type="Pfam" id="PF04376">
    <property type="entry name" value="ATE_N"/>
    <property type="match status" value="1"/>
</dbReference>
<feature type="domain" description="N-end rule aminoacyl transferase C-terminal" evidence="7">
    <location>
        <begin position="211"/>
        <end position="349"/>
    </location>
</feature>
<proteinExistence type="inferred from homology"/>
<dbReference type="GO" id="GO:0004057">
    <property type="term" value="F:arginyl-tRNA--protein transferase activity"/>
    <property type="evidence" value="ECO:0007669"/>
    <property type="project" value="UniProtKB-EC"/>
</dbReference>
<reference evidence="8" key="1">
    <citation type="submission" date="2014-03" db="EMBL/GenBank/DDBJ databases">
        <title>The whipworm genome and dual-species transcriptomics of an intimate host-pathogen interaction.</title>
        <authorList>
            <person name="Foth B.J."/>
            <person name="Tsai I.J."/>
            <person name="Reid A.J."/>
            <person name="Bancroft A.J."/>
            <person name="Nichol S."/>
            <person name="Tracey A."/>
            <person name="Holroyd N."/>
            <person name="Cotton J.A."/>
            <person name="Stanley E.J."/>
            <person name="Zarowiecki M."/>
            <person name="Liu J.Z."/>
            <person name="Huckvale T."/>
            <person name="Cooper P.J."/>
            <person name="Grencis R.K."/>
            <person name="Berriman M."/>
        </authorList>
    </citation>
    <scope>NUCLEOTIDE SEQUENCE [LARGE SCALE GENOMIC DNA]</scope>
    <source>
        <strain evidence="8">Edinburgh</strain>
    </source>
</reference>
<sequence length="442" mass="50763">MWLHHLTPSDYQALIDRGWRRSGLYCYKPVLETSCCPAYTIRCHALDFKPSKSQKRVMKRFANFLKTGDIPKASARSFPPCSSKKQASLPYGQSSMIHTASSSRKGSSSGTVIASSARVEEDKAKCVASQKKPLELLLRKGKYKRRMRKMEKLKAKGIDPALWVKKVPPVKSVEDFLGMANGEPSWKHKLTVRLICASPLYKEFQTTFDDSFRLYRKYQMLIHRDDCENVTEGQFKRFLCKSPFLVEEVDHADHPGFGTFHYQFYLDGRLVAVSVLDLLPACVSSKYFYYDPDFHFLSLGVYSALKEIELTRKLSRITPSVRFYYMGYYIHSCAKMRYKGAFRPSDLLCPETFDWFPIEDCIGMLEKGKQYRFAPDNVPANSEPVSLNDALVFYKGRNDDFKFVRFGRYRLENKVDGHLLSKLSEYACLVGKSVAESMAIVL</sequence>
<dbReference type="PANTHER" id="PTHR21367">
    <property type="entry name" value="ARGININE-TRNA-PROTEIN TRANSFERASE 1"/>
    <property type="match status" value="1"/>
</dbReference>
<keyword evidence="4 5" id="KW-0012">Acyltransferase</keyword>
<dbReference type="InterPro" id="IPR030700">
    <property type="entry name" value="N-end_Aminoacyl_Trfase"/>
</dbReference>
<organism evidence="8 9">
    <name type="scientific">Trichuris muris</name>
    <name type="common">Mouse whipworm</name>
    <dbReference type="NCBI Taxonomy" id="70415"/>
    <lineage>
        <taxon>Eukaryota</taxon>
        <taxon>Metazoa</taxon>
        <taxon>Ecdysozoa</taxon>
        <taxon>Nematoda</taxon>
        <taxon>Enoplea</taxon>
        <taxon>Dorylaimia</taxon>
        <taxon>Trichinellida</taxon>
        <taxon>Trichuridae</taxon>
        <taxon>Trichuris</taxon>
    </lineage>
</organism>
<comment type="function">
    <text evidence="5">Involved in the post-translational conjugation of arginine to the N-terminal aspartate or glutamate of a protein. This arginylation is required for degradation of the protein via the ubiquitin pathway.</text>
</comment>
<keyword evidence="2 5" id="KW-0808">Transferase</keyword>
<dbReference type="InterPro" id="IPR016181">
    <property type="entry name" value="Acyl_CoA_acyltransferase"/>
</dbReference>
<dbReference type="InterPro" id="IPR007472">
    <property type="entry name" value="N-end_Aminoacyl_Trfase_C"/>
</dbReference>
<evidence type="ECO:0000256" key="3">
    <source>
        <dbReference type="ARBA" id="ARBA00022786"/>
    </source>
</evidence>
<dbReference type="AlphaFoldDB" id="A0A5S6QI15"/>
<feature type="domain" description="N-end aminoacyl transferase N-terminal" evidence="6">
    <location>
        <begin position="6"/>
        <end position="56"/>
    </location>
</feature>
<protein>
    <recommendedName>
        <fullName evidence="5">Arginyl-tRNA--protein transferase 1</fullName>
        <shortName evidence="5">Arginyltransferase 1</shortName>
        <shortName evidence="5">R-transferase 1</shortName>
        <ecNumber evidence="5">2.3.2.8</ecNumber>
    </recommendedName>
    <alternativeName>
        <fullName evidence="5">Arginine-tRNA--protein transferase 1</fullName>
    </alternativeName>
</protein>
<dbReference type="WBParaSite" id="TMUE_2000007046.2">
    <property type="protein sequence ID" value="TMUE_2000007046.2"/>
    <property type="gene ID" value="WBGene00294871"/>
</dbReference>
<dbReference type="Proteomes" id="UP000046395">
    <property type="component" value="Unassembled WGS sequence"/>
</dbReference>